<dbReference type="Proteomes" id="UP000612055">
    <property type="component" value="Unassembled WGS sequence"/>
</dbReference>
<name>A0A836C512_9CHLO</name>
<sequence length="118" mass="12784">MQVCLGVVVSSVFSGMQPPAVIARGSNAELEKRLAKEKQLRAEAEERANKEAERANKEAEWANKEAERARWRAVGGCLLACALALMLRRVFLGPGALASYATAFVDAVNGVKQLLPCR</sequence>
<dbReference type="AlphaFoldDB" id="A0A836C512"/>
<feature type="region of interest" description="Disordered" evidence="1">
    <location>
        <begin position="41"/>
        <end position="61"/>
    </location>
</feature>
<reference evidence="2" key="1">
    <citation type="journal article" date="2020" name="bioRxiv">
        <title>Comparative genomics of Chlamydomonas.</title>
        <authorList>
            <person name="Craig R.J."/>
            <person name="Hasan A.R."/>
            <person name="Ness R.W."/>
            <person name="Keightley P.D."/>
        </authorList>
    </citation>
    <scope>NUCLEOTIDE SEQUENCE</scope>
    <source>
        <strain evidence="2">CCAP 11/70</strain>
    </source>
</reference>
<comment type="caution">
    <text evidence="2">The sequence shown here is derived from an EMBL/GenBank/DDBJ whole genome shotgun (WGS) entry which is preliminary data.</text>
</comment>
<protein>
    <submittedName>
        <fullName evidence="2">Uncharacterized protein</fullName>
    </submittedName>
</protein>
<organism evidence="2 3">
    <name type="scientific">Edaphochlamys debaryana</name>
    <dbReference type="NCBI Taxonomy" id="47281"/>
    <lineage>
        <taxon>Eukaryota</taxon>
        <taxon>Viridiplantae</taxon>
        <taxon>Chlorophyta</taxon>
        <taxon>core chlorophytes</taxon>
        <taxon>Chlorophyceae</taxon>
        <taxon>CS clade</taxon>
        <taxon>Chlamydomonadales</taxon>
        <taxon>Chlamydomonadales incertae sedis</taxon>
        <taxon>Edaphochlamys</taxon>
    </lineage>
</organism>
<gene>
    <name evidence="2" type="ORF">HYH03_002445</name>
</gene>
<evidence type="ECO:0000313" key="3">
    <source>
        <dbReference type="Proteomes" id="UP000612055"/>
    </source>
</evidence>
<evidence type="ECO:0000256" key="1">
    <source>
        <dbReference type="SAM" id="MobiDB-lite"/>
    </source>
</evidence>
<evidence type="ECO:0000313" key="2">
    <source>
        <dbReference type="EMBL" id="KAG2499498.1"/>
    </source>
</evidence>
<accession>A0A836C512</accession>
<keyword evidence="3" id="KW-1185">Reference proteome</keyword>
<dbReference type="EMBL" id="JAEHOE010000006">
    <property type="protein sequence ID" value="KAG2499498.1"/>
    <property type="molecule type" value="Genomic_DNA"/>
</dbReference>
<proteinExistence type="predicted"/>